<feature type="non-terminal residue" evidence="3">
    <location>
        <position position="459"/>
    </location>
</feature>
<proteinExistence type="predicted"/>
<dbReference type="Gene3D" id="4.10.60.10">
    <property type="entry name" value="Zinc finger, CCHC-type"/>
    <property type="match status" value="1"/>
</dbReference>
<dbReference type="AlphaFoldDB" id="A0A8T0P4I5"/>
<dbReference type="PANTHER" id="PTHR33087:SF51">
    <property type="entry name" value="CCHC-TYPE DOMAIN-CONTAINING PROTEIN"/>
    <property type="match status" value="1"/>
</dbReference>
<dbReference type="Proteomes" id="UP000823388">
    <property type="component" value="Chromosome 8N"/>
</dbReference>
<evidence type="ECO:0000259" key="2">
    <source>
        <dbReference type="SMART" id="SM00343"/>
    </source>
</evidence>
<dbReference type="GO" id="GO:0003676">
    <property type="term" value="F:nucleic acid binding"/>
    <property type="evidence" value="ECO:0007669"/>
    <property type="project" value="InterPro"/>
</dbReference>
<feature type="region of interest" description="Disordered" evidence="1">
    <location>
        <begin position="192"/>
        <end position="262"/>
    </location>
</feature>
<feature type="domain" description="CCHC-type" evidence="2">
    <location>
        <begin position="152"/>
        <end position="168"/>
    </location>
</feature>
<organism evidence="3 4">
    <name type="scientific">Panicum virgatum</name>
    <name type="common">Blackwell switchgrass</name>
    <dbReference type="NCBI Taxonomy" id="38727"/>
    <lineage>
        <taxon>Eukaryota</taxon>
        <taxon>Viridiplantae</taxon>
        <taxon>Streptophyta</taxon>
        <taxon>Embryophyta</taxon>
        <taxon>Tracheophyta</taxon>
        <taxon>Spermatophyta</taxon>
        <taxon>Magnoliopsida</taxon>
        <taxon>Liliopsida</taxon>
        <taxon>Poales</taxon>
        <taxon>Poaceae</taxon>
        <taxon>PACMAD clade</taxon>
        <taxon>Panicoideae</taxon>
        <taxon>Panicodae</taxon>
        <taxon>Paniceae</taxon>
        <taxon>Panicinae</taxon>
        <taxon>Panicum</taxon>
        <taxon>Panicum sect. Hiantes</taxon>
    </lineage>
</organism>
<evidence type="ECO:0000256" key="1">
    <source>
        <dbReference type="SAM" id="MobiDB-lite"/>
    </source>
</evidence>
<keyword evidence="4" id="KW-1185">Reference proteome</keyword>
<dbReference type="SMART" id="SM00343">
    <property type="entry name" value="ZnF_C2HC"/>
    <property type="match status" value="2"/>
</dbReference>
<evidence type="ECO:0000313" key="3">
    <source>
        <dbReference type="EMBL" id="KAG2557007.1"/>
    </source>
</evidence>
<feature type="compositionally biased region" description="Low complexity" evidence="1">
    <location>
        <begin position="10"/>
        <end position="23"/>
    </location>
</feature>
<name>A0A8T0P4I5_PANVG</name>
<comment type="caution">
    <text evidence="3">The sequence shown here is derived from an EMBL/GenBank/DDBJ whole genome shotgun (WGS) entry which is preliminary data.</text>
</comment>
<dbReference type="PANTHER" id="PTHR33087">
    <property type="entry name" value="OS07G0539200 PROTEIN"/>
    <property type="match status" value="1"/>
</dbReference>
<dbReference type="InterPro" id="IPR053253">
    <property type="entry name" value="Sex_diff_modulator"/>
</dbReference>
<dbReference type="SUPFAM" id="SSF57756">
    <property type="entry name" value="Retrovirus zinc finger-like domains"/>
    <property type="match status" value="1"/>
</dbReference>
<feature type="compositionally biased region" description="Low complexity" evidence="1">
    <location>
        <begin position="192"/>
        <end position="205"/>
    </location>
</feature>
<reference evidence="3" key="1">
    <citation type="submission" date="2020-05" db="EMBL/GenBank/DDBJ databases">
        <title>WGS assembly of Panicum virgatum.</title>
        <authorList>
            <person name="Lovell J.T."/>
            <person name="Jenkins J."/>
            <person name="Shu S."/>
            <person name="Juenger T.E."/>
            <person name="Schmutz J."/>
        </authorList>
    </citation>
    <scope>NUCLEOTIDE SEQUENCE</scope>
    <source>
        <strain evidence="3">AP13</strain>
    </source>
</reference>
<feature type="compositionally biased region" description="Basic residues" evidence="1">
    <location>
        <begin position="218"/>
        <end position="230"/>
    </location>
</feature>
<feature type="region of interest" description="Disordered" evidence="1">
    <location>
        <begin position="61"/>
        <end position="80"/>
    </location>
</feature>
<sequence length="459" mass="49443">MAATPPPLSSFPASGTPPSAAPAGRIKALRWCRDTPPSGKSGDGVAHPSFKDVLLAAIKPTAPPAVPSSPTTSVKHGGASPRVVLHPRASQPSGSVPVESDGWQTVVCRRSRKVLRRVERRPYRPVPADLRGQCFNCFSPSHRAAVCRIGPRCFHCRAIGHRSYACPSRHLPPTASAHRRLMWRPVSGSTPAAAMAAHAPGGSSSVPVEHGAGDPPARRRRQVRKRRRNRAPPSSAPKDSGDSPSLASVEDEYQVAAGEGSRRPRRIIQRSAAIDQREEELAGRAVVITVVADSPEALVDSILLVFARRFEIEESLLAIHKLGPASYLLISPDLATATRIISDGRPINIPPGRLHITRWSRFLSSTVSTLPSTVEIELRGIPAHAWELDTAAQLLDDCCLPCGIHPVSDTQREVYRFAAWCSNPGSIPHGIDLVLPEPKIAARGPARERHCLLYPMSIG</sequence>
<feature type="region of interest" description="Disordered" evidence="1">
    <location>
        <begin position="1"/>
        <end position="47"/>
    </location>
</feature>
<accession>A0A8T0P4I5</accession>
<gene>
    <name evidence="3" type="ORF">PVAP13_8NG177700</name>
</gene>
<dbReference type="GO" id="GO:0008270">
    <property type="term" value="F:zinc ion binding"/>
    <property type="evidence" value="ECO:0007669"/>
    <property type="project" value="InterPro"/>
</dbReference>
<protein>
    <recommendedName>
        <fullName evidence="2">CCHC-type domain-containing protein</fullName>
    </recommendedName>
</protein>
<dbReference type="EMBL" id="CM029052">
    <property type="protein sequence ID" value="KAG2557007.1"/>
    <property type="molecule type" value="Genomic_DNA"/>
</dbReference>
<dbReference type="InterPro" id="IPR036875">
    <property type="entry name" value="Znf_CCHC_sf"/>
</dbReference>
<dbReference type="InterPro" id="IPR001878">
    <property type="entry name" value="Znf_CCHC"/>
</dbReference>
<evidence type="ECO:0000313" key="4">
    <source>
        <dbReference type="Proteomes" id="UP000823388"/>
    </source>
</evidence>
<feature type="domain" description="CCHC-type" evidence="2">
    <location>
        <begin position="133"/>
        <end position="149"/>
    </location>
</feature>